<reference evidence="11 12" key="1">
    <citation type="submission" date="2017-03" db="EMBL/GenBank/DDBJ databases">
        <title>Genome of the blue death feigning beetle - Asbolus verrucosus.</title>
        <authorList>
            <person name="Rider S.D."/>
        </authorList>
    </citation>
    <scope>NUCLEOTIDE SEQUENCE [LARGE SCALE GENOMIC DNA]</scope>
    <source>
        <strain evidence="11">Butters</strain>
        <tissue evidence="11">Head and leg muscle</tissue>
    </source>
</reference>
<evidence type="ECO:0000256" key="4">
    <source>
        <dbReference type="ARBA" id="ARBA00022597"/>
    </source>
</evidence>
<feature type="transmembrane region" description="Helical" evidence="9">
    <location>
        <begin position="21"/>
        <end position="42"/>
    </location>
</feature>
<dbReference type="InterPro" id="IPR005829">
    <property type="entry name" value="Sugar_transporter_CS"/>
</dbReference>
<dbReference type="PANTHER" id="PTHR48021">
    <property type="match status" value="1"/>
</dbReference>
<evidence type="ECO:0000256" key="9">
    <source>
        <dbReference type="SAM" id="Phobius"/>
    </source>
</evidence>
<protein>
    <submittedName>
        <fullName evidence="11">Facilitated trehalose transporter Tret1-like</fullName>
    </submittedName>
</protein>
<evidence type="ECO:0000313" key="11">
    <source>
        <dbReference type="EMBL" id="RZC32123.1"/>
    </source>
</evidence>
<evidence type="ECO:0000256" key="2">
    <source>
        <dbReference type="ARBA" id="ARBA00022448"/>
    </source>
</evidence>
<feature type="transmembrane region" description="Helical" evidence="9">
    <location>
        <begin position="150"/>
        <end position="169"/>
    </location>
</feature>
<name>A0A482VHD2_ASBVE</name>
<feature type="transmembrane region" description="Helical" evidence="9">
    <location>
        <begin position="323"/>
        <end position="345"/>
    </location>
</feature>
<feature type="transmembrane region" description="Helical" evidence="9">
    <location>
        <begin position="175"/>
        <end position="196"/>
    </location>
</feature>
<dbReference type="SUPFAM" id="SSF103473">
    <property type="entry name" value="MFS general substrate transporter"/>
    <property type="match status" value="1"/>
</dbReference>
<dbReference type="Pfam" id="PF00083">
    <property type="entry name" value="Sugar_tr"/>
    <property type="match status" value="1"/>
</dbReference>
<dbReference type="InterPro" id="IPR050549">
    <property type="entry name" value="MFS_Trehalose_Transporter"/>
</dbReference>
<comment type="caution">
    <text evidence="11">The sequence shown here is derived from an EMBL/GenBank/DDBJ whole genome shotgun (WGS) entry which is preliminary data.</text>
</comment>
<dbReference type="InterPro" id="IPR003663">
    <property type="entry name" value="Sugar/inositol_transpt"/>
</dbReference>
<evidence type="ECO:0000256" key="5">
    <source>
        <dbReference type="ARBA" id="ARBA00022692"/>
    </source>
</evidence>
<keyword evidence="5 9" id="KW-0812">Transmembrane</keyword>
<feature type="transmembrane region" description="Helical" evidence="9">
    <location>
        <begin position="115"/>
        <end position="138"/>
    </location>
</feature>
<evidence type="ECO:0000259" key="10">
    <source>
        <dbReference type="PROSITE" id="PS50850"/>
    </source>
</evidence>
<accession>A0A482VHD2</accession>
<keyword evidence="12" id="KW-1185">Reference proteome</keyword>
<feature type="transmembrane region" description="Helical" evidence="9">
    <location>
        <begin position="423"/>
        <end position="445"/>
    </location>
</feature>
<dbReference type="FunFam" id="1.20.1250.20:FF:000218">
    <property type="entry name" value="facilitated trehalose transporter Tret1"/>
    <property type="match status" value="1"/>
</dbReference>
<feature type="transmembrane region" description="Helical" evidence="9">
    <location>
        <begin position="295"/>
        <end position="316"/>
    </location>
</feature>
<dbReference type="InterPro" id="IPR036259">
    <property type="entry name" value="MFS_trans_sf"/>
</dbReference>
<feature type="transmembrane region" description="Helical" evidence="9">
    <location>
        <begin position="263"/>
        <end position="283"/>
    </location>
</feature>
<dbReference type="InterPro" id="IPR005828">
    <property type="entry name" value="MFS_sugar_transport-like"/>
</dbReference>
<keyword evidence="8" id="KW-0325">Glycoprotein</keyword>
<feature type="transmembrane region" description="Helical" evidence="9">
    <location>
        <begin position="357"/>
        <end position="383"/>
    </location>
</feature>
<dbReference type="PROSITE" id="PS00217">
    <property type="entry name" value="SUGAR_TRANSPORT_2"/>
    <property type="match status" value="1"/>
</dbReference>
<evidence type="ECO:0000313" key="12">
    <source>
        <dbReference type="Proteomes" id="UP000292052"/>
    </source>
</evidence>
<dbReference type="OrthoDB" id="6133115at2759"/>
<dbReference type="GO" id="GO:0022857">
    <property type="term" value="F:transmembrane transporter activity"/>
    <property type="evidence" value="ECO:0007669"/>
    <property type="project" value="InterPro"/>
</dbReference>
<dbReference type="Proteomes" id="UP000292052">
    <property type="component" value="Unassembled WGS sequence"/>
</dbReference>
<sequence length="470" mass="52077">MSIINPNEKNGRKENKTWPQYLAVLTALLSMFCSGIHFGWPSPSLPRIFSDEYPFNVTAEEASYITIIGPVGDVAGNILSSLLVDLIGRKWTILLIGAPQITSMTMIYLSTYSPALLYAARFIGGISEGACFTVLPIYICEVSEPKVRGLLGSSFSLILMFGILFVNIIGSYVTLYTAALIFLCCSVLFLVTFSQMPESPYYLLMKNRVEEARSSLQRLRAREDVDAELASLTSDVRRQMAEKGRFRDLLTIRSNRTATVVMVILRFLQQFSGVSSFTFYAQLLFKEATDAIPQHWAAILMMVIQAIFTLIAVLVVDVVGRKPMILTSIGGCCLSLVFNAVFFGVRDWSDVDVSSLTVLPLVGLIVFMVFFASGLGSAVNLLLGELFPAAVKAKAACIMNVVFSVSMVVSSKFYQYMADTYSLAIPFAFFALVQSVGFVFCFRLVPETMNKSLEQIQQELKGNREDKNRT</sequence>
<dbReference type="GO" id="GO:0005886">
    <property type="term" value="C:plasma membrane"/>
    <property type="evidence" value="ECO:0007669"/>
    <property type="project" value="UniProtKB-SubCell"/>
</dbReference>
<dbReference type="AlphaFoldDB" id="A0A482VHD2"/>
<comment type="subcellular location">
    <subcellularLocation>
        <location evidence="1">Cell membrane</location>
        <topology evidence="1">Multi-pass membrane protein</topology>
    </subcellularLocation>
</comment>
<dbReference type="EMBL" id="QDEB01100088">
    <property type="protein sequence ID" value="RZC32123.1"/>
    <property type="molecule type" value="Genomic_DNA"/>
</dbReference>
<keyword evidence="2" id="KW-0813">Transport</keyword>
<dbReference type="PROSITE" id="PS00216">
    <property type="entry name" value="SUGAR_TRANSPORT_1"/>
    <property type="match status" value="2"/>
</dbReference>
<evidence type="ECO:0000256" key="6">
    <source>
        <dbReference type="ARBA" id="ARBA00022989"/>
    </source>
</evidence>
<feature type="domain" description="Major facilitator superfamily (MFS) profile" evidence="10">
    <location>
        <begin position="23"/>
        <end position="449"/>
    </location>
</feature>
<dbReference type="Gene3D" id="1.20.1250.20">
    <property type="entry name" value="MFS general substrate transporter like domains"/>
    <property type="match status" value="1"/>
</dbReference>
<dbReference type="PRINTS" id="PR00171">
    <property type="entry name" value="SUGRTRNSPORT"/>
</dbReference>
<keyword evidence="3" id="KW-1003">Cell membrane</keyword>
<feature type="transmembrane region" description="Helical" evidence="9">
    <location>
        <begin position="91"/>
        <end position="109"/>
    </location>
</feature>
<keyword evidence="6 9" id="KW-1133">Transmembrane helix</keyword>
<dbReference type="PROSITE" id="PS50850">
    <property type="entry name" value="MFS"/>
    <property type="match status" value="1"/>
</dbReference>
<dbReference type="InterPro" id="IPR020846">
    <property type="entry name" value="MFS_dom"/>
</dbReference>
<gene>
    <name evidence="11" type="ORF">BDFB_011109</name>
</gene>
<evidence type="ECO:0000256" key="3">
    <source>
        <dbReference type="ARBA" id="ARBA00022475"/>
    </source>
</evidence>
<evidence type="ECO:0000256" key="1">
    <source>
        <dbReference type="ARBA" id="ARBA00004651"/>
    </source>
</evidence>
<evidence type="ECO:0000256" key="8">
    <source>
        <dbReference type="ARBA" id="ARBA00023180"/>
    </source>
</evidence>
<proteinExistence type="predicted"/>
<feature type="transmembrane region" description="Helical" evidence="9">
    <location>
        <begin position="395"/>
        <end position="417"/>
    </location>
</feature>
<dbReference type="PANTHER" id="PTHR48021:SF46">
    <property type="entry name" value="MAJOR FACILITATOR SUPERFAMILY (MFS) PROFILE DOMAIN-CONTAINING PROTEIN"/>
    <property type="match status" value="1"/>
</dbReference>
<evidence type="ECO:0000256" key="7">
    <source>
        <dbReference type="ARBA" id="ARBA00023136"/>
    </source>
</evidence>
<keyword evidence="7 9" id="KW-0472">Membrane</keyword>
<feature type="transmembrane region" description="Helical" evidence="9">
    <location>
        <begin position="62"/>
        <end position="84"/>
    </location>
</feature>
<keyword evidence="4" id="KW-0762">Sugar transport</keyword>
<organism evidence="11 12">
    <name type="scientific">Asbolus verrucosus</name>
    <name type="common">Desert ironclad beetle</name>
    <dbReference type="NCBI Taxonomy" id="1661398"/>
    <lineage>
        <taxon>Eukaryota</taxon>
        <taxon>Metazoa</taxon>
        <taxon>Ecdysozoa</taxon>
        <taxon>Arthropoda</taxon>
        <taxon>Hexapoda</taxon>
        <taxon>Insecta</taxon>
        <taxon>Pterygota</taxon>
        <taxon>Neoptera</taxon>
        <taxon>Endopterygota</taxon>
        <taxon>Coleoptera</taxon>
        <taxon>Polyphaga</taxon>
        <taxon>Cucujiformia</taxon>
        <taxon>Tenebrionidae</taxon>
        <taxon>Pimeliinae</taxon>
        <taxon>Asbolus</taxon>
    </lineage>
</organism>